<comment type="subcellular location">
    <subcellularLocation>
        <location evidence="1">Membrane</location>
        <topology evidence="1">Single-pass membrane protein</topology>
    </subcellularLocation>
</comment>
<dbReference type="Pfam" id="PF07963">
    <property type="entry name" value="N_methyl"/>
    <property type="match status" value="1"/>
</dbReference>
<evidence type="ECO:0000256" key="5">
    <source>
        <dbReference type="ARBA" id="ARBA00023136"/>
    </source>
</evidence>
<keyword evidence="8" id="KW-1185">Reference proteome</keyword>
<dbReference type="Gene3D" id="3.30.700.10">
    <property type="entry name" value="Glycoprotein, Type 4 Pilin"/>
    <property type="match status" value="1"/>
</dbReference>
<evidence type="ECO:0000256" key="4">
    <source>
        <dbReference type="ARBA" id="ARBA00022989"/>
    </source>
</evidence>
<evidence type="ECO:0000256" key="1">
    <source>
        <dbReference type="ARBA" id="ARBA00004167"/>
    </source>
</evidence>
<evidence type="ECO:0000313" key="7">
    <source>
        <dbReference type="EMBL" id="MFD2839651.1"/>
    </source>
</evidence>
<evidence type="ECO:0000256" key="3">
    <source>
        <dbReference type="ARBA" id="ARBA00022692"/>
    </source>
</evidence>
<gene>
    <name evidence="7" type="ORF">ACFSYH_03605</name>
</gene>
<dbReference type="SUPFAM" id="SSF54523">
    <property type="entry name" value="Pili subunits"/>
    <property type="match status" value="1"/>
</dbReference>
<dbReference type="RefSeq" id="WP_377465152.1">
    <property type="nucleotide sequence ID" value="NZ_JBHUOP010000001.1"/>
</dbReference>
<evidence type="ECO:0000313" key="8">
    <source>
        <dbReference type="Proteomes" id="UP001597391"/>
    </source>
</evidence>
<dbReference type="PANTHER" id="PTHR30093">
    <property type="entry name" value="GENERAL SECRETION PATHWAY PROTEIN G"/>
    <property type="match status" value="1"/>
</dbReference>
<organism evidence="7 8">
    <name type="scientific">Populibacterium corticicola</name>
    <dbReference type="NCBI Taxonomy" id="1812826"/>
    <lineage>
        <taxon>Bacteria</taxon>
        <taxon>Bacillati</taxon>
        <taxon>Actinomycetota</taxon>
        <taxon>Actinomycetes</taxon>
        <taxon>Micrococcales</taxon>
        <taxon>Jonesiaceae</taxon>
        <taxon>Populibacterium</taxon>
    </lineage>
</organism>
<keyword evidence="4 6" id="KW-1133">Transmembrane helix</keyword>
<evidence type="ECO:0000256" key="6">
    <source>
        <dbReference type="SAM" id="Phobius"/>
    </source>
</evidence>
<keyword evidence="3 6" id="KW-0812">Transmembrane</keyword>
<dbReference type="NCBIfam" id="TIGR02532">
    <property type="entry name" value="IV_pilin_GFxxxE"/>
    <property type="match status" value="1"/>
</dbReference>
<reference evidence="8" key="1">
    <citation type="journal article" date="2019" name="Int. J. Syst. Evol. Microbiol.">
        <title>The Global Catalogue of Microorganisms (GCM) 10K type strain sequencing project: providing services to taxonomists for standard genome sequencing and annotation.</title>
        <authorList>
            <consortium name="The Broad Institute Genomics Platform"/>
            <consortium name="The Broad Institute Genome Sequencing Center for Infectious Disease"/>
            <person name="Wu L."/>
            <person name="Ma J."/>
        </authorList>
    </citation>
    <scope>NUCLEOTIDE SEQUENCE [LARGE SCALE GENOMIC DNA]</scope>
    <source>
        <strain evidence="8">KCTC 33576</strain>
    </source>
</reference>
<dbReference type="EMBL" id="JBHUOP010000001">
    <property type="protein sequence ID" value="MFD2839651.1"/>
    <property type="molecule type" value="Genomic_DNA"/>
</dbReference>
<dbReference type="InterPro" id="IPR000983">
    <property type="entry name" value="Bac_GSPG_pilin"/>
</dbReference>
<dbReference type="InterPro" id="IPR012902">
    <property type="entry name" value="N_methyl_site"/>
</dbReference>
<dbReference type="InterPro" id="IPR045584">
    <property type="entry name" value="Pilin-like"/>
</dbReference>
<comment type="caution">
    <text evidence="7">The sequence shown here is derived from an EMBL/GenBank/DDBJ whole genome shotgun (WGS) entry which is preliminary data.</text>
</comment>
<sequence>MVVHITPRHSKDRGFTLIETLVVVVIIGILAAVAIPQFLKYRESPWKSAVVQDVTNATRALEAYATEHDGIYPASIGANGSELEGYRASPDVTLAYTLTDGTDRLAYLLVGGHAKLPATEVYSFASETGEGTWNTDE</sequence>
<evidence type="ECO:0000256" key="2">
    <source>
        <dbReference type="ARBA" id="ARBA00022481"/>
    </source>
</evidence>
<keyword evidence="5 6" id="KW-0472">Membrane</keyword>
<proteinExistence type="predicted"/>
<feature type="transmembrane region" description="Helical" evidence="6">
    <location>
        <begin position="20"/>
        <end position="39"/>
    </location>
</feature>
<dbReference type="PRINTS" id="PR00813">
    <property type="entry name" value="BCTERIALGSPG"/>
</dbReference>
<protein>
    <submittedName>
        <fullName evidence="7">Type II secretion system protein</fullName>
    </submittedName>
</protein>
<keyword evidence="2" id="KW-0488">Methylation</keyword>
<dbReference type="PROSITE" id="PS00409">
    <property type="entry name" value="PROKAR_NTER_METHYL"/>
    <property type="match status" value="1"/>
</dbReference>
<dbReference type="Proteomes" id="UP001597391">
    <property type="component" value="Unassembled WGS sequence"/>
</dbReference>
<name>A0ABW5XEL2_9MICO</name>
<dbReference type="PANTHER" id="PTHR30093:SF44">
    <property type="entry name" value="TYPE II SECRETION SYSTEM CORE PROTEIN G"/>
    <property type="match status" value="1"/>
</dbReference>
<accession>A0ABW5XEL2</accession>